<protein>
    <submittedName>
        <fullName evidence="1">Uncharacterized protein</fullName>
    </submittedName>
</protein>
<reference evidence="1" key="1">
    <citation type="submission" date="2019-08" db="EMBL/GenBank/DDBJ databases">
        <authorList>
            <person name="Kucharzyk K."/>
            <person name="Murdoch R.W."/>
            <person name="Higgins S."/>
            <person name="Loffler F."/>
        </authorList>
    </citation>
    <scope>NUCLEOTIDE SEQUENCE</scope>
</reference>
<accession>A0A644WHL9</accession>
<sequence length="104" mass="11184">MELPNEPIFLDNCLDKICPTAININTGITHDNIASISTEFSLGTILPNSIFVLEERSLSTSIGSSILPVTYTPSGFDFALKAICVSFISTFVTSPDSTIDKNVP</sequence>
<evidence type="ECO:0000313" key="1">
    <source>
        <dbReference type="EMBL" id="MPM02013.1"/>
    </source>
</evidence>
<name>A0A644WHL9_9ZZZZ</name>
<proteinExistence type="predicted"/>
<comment type="caution">
    <text evidence="1">The sequence shown here is derived from an EMBL/GenBank/DDBJ whole genome shotgun (WGS) entry which is preliminary data.</text>
</comment>
<dbReference type="EMBL" id="VSSQ01000838">
    <property type="protein sequence ID" value="MPM02013.1"/>
    <property type="molecule type" value="Genomic_DNA"/>
</dbReference>
<dbReference type="AlphaFoldDB" id="A0A644WHL9"/>
<organism evidence="1">
    <name type="scientific">bioreactor metagenome</name>
    <dbReference type="NCBI Taxonomy" id="1076179"/>
    <lineage>
        <taxon>unclassified sequences</taxon>
        <taxon>metagenomes</taxon>
        <taxon>ecological metagenomes</taxon>
    </lineage>
</organism>
<gene>
    <name evidence="1" type="ORF">SDC9_48258</name>
</gene>